<organism evidence="2 3">
    <name type="scientific">Arachnia propionica</name>
    <dbReference type="NCBI Taxonomy" id="1750"/>
    <lineage>
        <taxon>Bacteria</taxon>
        <taxon>Bacillati</taxon>
        <taxon>Actinomycetota</taxon>
        <taxon>Actinomycetes</taxon>
        <taxon>Propionibacteriales</taxon>
        <taxon>Propionibacteriaceae</taxon>
        <taxon>Arachnia</taxon>
    </lineage>
</organism>
<dbReference type="Gene3D" id="1.20.120.450">
    <property type="entry name" value="dinb family like domain"/>
    <property type="match status" value="1"/>
</dbReference>
<dbReference type="GO" id="GO:0046872">
    <property type="term" value="F:metal ion binding"/>
    <property type="evidence" value="ECO:0007669"/>
    <property type="project" value="InterPro"/>
</dbReference>
<evidence type="ECO:0000259" key="1">
    <source>
        <dbReference type="Pfam" id="PF11716"/>
    </source>
</evidence>
<feature type="domain" description="Mycothiol-dependent maleylpyruvate isomerase metal-binding" evidence="1">
    <location>
        <begin position="10"/>
        <end position="130"/>
    </location>
</feature>
<dbReference type="InterPro" id="IPR024344">
    <property type="entry name" value="MDMPI_metal-binding"/>
</dbReference>
<comment type="caution">
    <text evidence="2">The sequence shown here is derived from an EMBL/GenBank/DDBJ whole genome shotgun (WGS) entry which is preliminary data.</text>
</comment>
<evidence type="ECO:0000313" key="2">
    <source>
        <dbReference type="EMBL" id="RRD48697.1"/>
    </source>
</evidence>
<accession>A0A3P1WSF1</accession>
<evidence type="ECO:0000313" key="3">
    <source>
        <dbReference type="Proteomes" id="UP000280935"/>
    </source>
</evidence>
<protein>
    <submittedName>
        <fullName evidence="2">TIGR03086 family protein</fullName>
    </submittedName>
</protein>
<dbReference type="InterPro" id="IPR034660">
    <property type="entry name" value="DinB/YfiT-like"/>
</dbReference>
<reference evidence="2 3" key="1">
    <citation type="submission" date="2018-11" db="EMBL/GenBank/DDBJ databases">
        <title>Genomes From Bacteria Associated with the Canine Oral Cavity: a Test Case for Automated Genome-Based Taxonomic Assignment.</title>
        <authorList>
            <person name="Coil D.A."/>
            <person name="Jospin G."/>
            <person name="Darling A.E."/>
            <person name="Wallis C."/>
            <person name="Davis I.J."/>
            <person name="Harris S."/>
            <person name="Eisen J.A."/>
            <person name="Holcombe L.J."/>
            <person name="O'Flynn C."/>
        </authorList>
    </citation>
    <scope>NUCLEOTIDE SEQUENCE [LARGE SCALE GENOMIC DNA]</scope>
    <source>
        <strain evidence="2 3">OH2822_COT-296</strain>
    </source>
</reference>
<dbReference type="NCBIfam" id="TIGR03086">
    <property type="entry name" value="TIGR03086 family metal-binding protein"/>
    <property type="match status" value="1"/>
</dbReference>
<dbReference type="InterPro" id="IPR017520">
    <property type="entry name" value="CHP03086"/>
</dbReference>
<dbReference type="Proteomes" id="UP000280935">
    <property type="component" value="Unassembled WGS sequence"/>
</dbReference>
<dbReference type="EMBL" id="RQYT01000032">
    <property type="protein sequence ID" value="RRD48697.1"/>
    <property type="molecule type" value="Genomic_DNA"/>
</dbReference>
<dbReference type="AlphaFoldDB" id="A0A3P1WSF1"/>
<dbReference type="InterPro" id="IPR017517">
    <property type="entry name" value="Maleyloyr_isom"/>
</dbReference>
<dbReference type="SUPFAM" id="SSF109854">
    <property type="entry name" value="DinB/YfiT-like putative metalloenzymes"/>
    <property type="match status" value="1"/>
</dbReference>
<name>A0A3P1WSF1_9ACTN</name>
<proteinExistence type="predicted"/>
<gene>
    <name evidence="2" type="ORF">EII35_11670</name>
</gene>
<sequence>MTDTLERLPQVLDALAAVAASITPDQLTGPTPCADFDVAALLGHVVGWLESFATGYASPDGVAPAGDAAEVRVQPDEAAARIRRASATLLEAVRGGAAERPLVVGGVGMPGEMALALILGEYLAHGWDLAVATGQSWTPDDEALRRSREFLQTMVTPESRGGDWFGPEVPVAAEAPQLDRFLGFTGRDPGWRRH</sequence>
<dbReference type="RefSeq" id="WP_125228643.1">
    <property type="nucleotide sequence ID" value="NZ_RQYT01000032.1"/>
</dbReference>
<dbReference type="OrthoDB" id="5185819at2"/>
<dbReference type="Pfam" id="PF11716">
    <property type="entry name" value="MDMPI_N"/>
    <property type="match status" value="1"/>
</dbReference>
<dbReference type="NCBIfam" id="TIGR03083">
    <property type="entry name" value="maleylpyruvate isomerase family mycothiol-dependent enzyme"/>
    <property type="match status" value="1"/>
</dbReference>